<proteinExistence type="predicted"/>
<dbReference type="Proteomes" id="UP000001968">
    <property type="component" value="Chromosome"/>
</dbReference>
<dbReference type="HOGENOM" id="CLU_147162_6_3_9"/>
<dbReference type="NCBIfam" id="TIGR02385">
    <property type="entry name" value="RelE_StbE"/>
    <property type="match status" value="1"/>
</dbReference>
<name>Q0B0J9_SYNWW</name>
<dbReference type="Pfam" id="PF05016">
    <property type="entry name" value="ParE_toxin"/>
    <property type="match status" value="1"/>
</dbReference>
<dbReference type="SUPFAM" id="SSF143011">
    <property type="entry name" value="RelE-like"/>
    <property type="match status" value="1"/>
</dbReference>
<dbReference type="Gene3D" id="3.30.2310.20">
    <property type="entry name" value="RelE-like"/>
    <property type="match status" value="1"/>
</dbReference>
<dbReference type="InterPro" id="IPR035093">
    <property type="entry name" value="RelE/ParE_toxin_dom_sf"/>
</dbReference>
<gene>
    <name evidence="2" type="ordered locus">Swol_0151</name>
</gene>
<evidence type="ECO:0008006" key="4">
    <source>
        <dbReference type="Google" id="ProtNLM"/>
    </source>
</evidence>
<keyword evidence="3" id="KW-1185">Reference proteome</keyword>
<dbReference type="eggNOG" id="COG3668">
    <property type="taxonomic scope" value="Bacteria"/>
</dbReference>
<evidence type="ECO:0000256" key="1">
    <source>
        <dbReference type="ARBA" id="ARBA00022649"/>
    </source>
</evidence>
<sequence>MGMSYKIIYTEESEQDLVNVYRYIAMNLLVPETAKKQIDRIMNAIKGLDELPLRHKLYQDEPWHSKGLRVLPVDSYLVFYIVIEEEKTVAIVRIMYGGHNIDLQLSNTKIVD</sequence>
<accession>Q0B0J9</accession>
<organism evidence="2 3">
    <name type="scientific">Syntrophomonas wolfei subsp. wolfei (strain DSM 2245B / Goettingen)</name>
    <dbReference type="NCBI Taxonomy" id="335541"/>
    <lineage>
        <taxon>Bacteria</taxon>
        <taxon>Bacillati</taxon>
        <taxon>Bacillota</taxon>
        <taxon>Clostridia</taxon>
        <taxon>Eubacteriales</taxon>
        <taxon>Syntrophomonadaceae</taxon>
        <taxon>Syntrophomonas</taxon>
    </lineage>
</organism>
<dbReference type="AlphaFoldDB" id="Q0B0J9"/>
<evidence type="ECO:0000313" key="2">
    <source>
        <dbReference type="EMBL" id="ABI67505.1"/>
    </source>
</evidence>
<dbReference type="InterPro" id="IPR007712">
    <property type="entry name" value="RelE/ParE_toxin"/>
</dbReference>
<evidence type="ECO:0000313" key="3">
    <source>
        <dbReference type="Proteomes" id="UP000001968"/>
    </source>
</evidence>
<protein>
    <recommendedName>
        <fullName evidence="4">Type II toxin-antitoxin system RelE/ParE family toxin</fullName>
    </recommendedName>
</protein>
<dbReference type="KEGG" id="swo:Swol_0151"/>
<dbReference type="STRING" id="335541.Swol_0151"/>
<dbReference type="EMBL" id="CP000448">
    <property type="protein sequence ID" value="ABI67505.1"/>
    <property type="molecule type" value="Genomic_DNA"/>
</dbReference>
<reference evidence="3" key="1">
    <citation type="journal article" date="2010" name="Environ. Microbiol.">
        <title>The genome of Syntrophomonas wolfei: new insights into syntrophic metabolism and biohydrogen production.</title>
        <authorList>
            <person name="Sieber J.R."/>
            <person name="Sims D.R."/>
            <person name="Han C."/>
            <person name="Kim E."/>
            <person name="Lykidis A."/>
            <person name="Lapidus A.L."/>
            <person name="McDonnald E."/>
            <person name="Rohlin L."/>
            <person name="Culley D.E."/>
            <person name="Gunsalus R."/>
            <person name="McInerney M.J."/>
        </authorList>
    </citation>
    <scope>NUCLEOTIDE SEQUENCE [LARGE SCALE GENOMIC DNA]</scope>
    <source>
        <strain evidence="3">DSM 2245B / Goettingen</strain>
    </source>
</reference>
<keyword evidence="1" id="KW-1277">Toxin-antitoxin system</keyword>